<dbReference type="Proteomes" id="UP001055115">
    <property type="component" value="Unassembled WGS sequence"/>
</dbReference>
<dbReference type="RefSeq" id="XP_049123560.1">
    <property type="nucleotide sequence ID" value="XM_049267603.1"/>
</dbReference>
<sequence>MRPSLRPDEDIFADPNFSGGPSATQAQDPTCRFSDSGIGILCRSCRMLEELINSYSRTSSPAAKSERRSGVAGSVPKDADTTSAAPLFSMDTSSIVDESEEETLFDLILDSATYLDDDGNRKTEIVPSMFPLPPVGLSKYDRFGQDGNFF</sequence>
<feature type="region of interest" description="Disordered" evidence="1">
    <location>
        <begin position="56"/>
        <end position="94"/>
    </location>
</feature>
<organism evidence="2 3">
    <name type="scientific">Colletotrichum spaethianum</name>
    <dbReference type="NCBI Taxonomy" id="700344"/>
    <lineage>
        <taxon>Eukaryota</taxon>
        <taxon>Fungi</taxon>
        <taxon>Dikarya</taxon>
        <taxon>Ascomycota</taxon>
        <taxon>Pezizomycotina</taxon>
        <taxon>Sordariomycetes</taxon>
        <taxon>Hypocreomycetidae</taxon>
        <taxon>Glomerellales</taxon>
        <taxon>Glomerellaceae</taxon>
        <taxon>Colletotrichum</taxon>
        <taxon>Colletotrichum spaethianum species complex</taxon>
    </lineage>
</organism>
<reference evidence="2 3" key="1">
    <citation type="submission" date="2022-03" db="EMBL/GenBank/DDBJ databases">
        <title>Genome data of Colletotrichum spp.</title>
        <authorList>
            <person name="Utami Y.D."/>
            <person name="Hiruma K."/>
        </authorList>
    </citation>
    <scope>NUCLEOTIDE SEQUENCE [LARGE SCALE GENOMIC DNA]</scope>
    <source>
        <strain evidence="2 3">MAFF 239500</strain>
    </source>
</reference>
<comment type="caution">
    <text evidence="2">The sequence shown here is derived from an EMBL/GenBank/DDBJ whole genome shotgun (WGS) entry which is preliminary data.</text>
</comment>
<gene>
    <name evidence="2" type="ORF">ColSpa_01391</name>
</gene>
<evidence type="ECO:0000313" key="3">
    <source>
        <dbReference type="Proteomes" id="UP001055115"/>
    </source>
</evidence>
<evidence type="ECO:0000313" key="2">
    <source>
        <dbReference type="EMBL" id="GKT41210.1"/>
    </source>
</evidence>
<name>A0AA37NWC9_9PEZI</name>
<proteinExistence type="predicted"/>
<protein>
    <submittedName>
        <fullName evidence="2">Uncharacterized protein</fullName>
    </submittedName>
</protein>
<evidence type="ECO:0000256" key="1">
    <source>
        <dbReference type="SAM" id="MobiDB-lite"/>
    </source>
</evidence>
<dbReference type="AlphaFoldDB" id="A0AA37NWC9"/>
<keyword evidence="3" id="KW-1185">Reference proteome</keyword>
<dbReference type="GeneID" id="73322193"/>
<feature type="compositionally biased region" description="Polar residues" evidence="1">
    <location>
        <begin position="19"/>
        <end position="28"/>
    </location>
</feature>
<accession>A0AA37NWC9</accession>
<dbReference type="EMBL" id="BQXU01000002">
    <property type="protein sequence ID" value="GKT41210.1"/>
    <property type="molecule type" value="Genomic_DNA"/>
</dbReference>
<feature type="region of interest" description="Disordered" evidence="1">
    <location>
        <begin position="1"/>
        <end position="30"/>
    </location>
</feature>